<dbReference type="AlphaFoldDB" id="M4VJP7"/>
<dbReference type="Proteomes" id="UP000011932">
    <property type="component" value="Chromosome"/>
</dbReference>
<sequence length="76" mass="8218">MLGVMTPLIWRAVFINSGWPIDFLGSKNLGGREQISAGRMNISESILSNLRKTFDVQGSVLAHSHAYDVSGQSIAA</sequence>
<reference evidence="1 2" key="1">
    <citation type="journal article" date="2013" name="ISME J.">
        <title>By their genes ye shall know them: genomic signatures of predatory bacteria.</title>
        <authorList>
            <person name="Pasternak Z."/>
            <person name="Pietrokovski S."/>
            <person name="Rotem O."/>
            <person name="Gophna U."/>
            <person name="Lurie-Weinberger M.N."/>
            <person name="Jurkevitch E."/>
        </authorList>
    </citation>
    <scope>NUCLEOTIDE SEQUENCE [LARGE SCALE GENOMIC DNA]</scope>
    <source>
        <strain evidence="1">EPB</strain>
    </source>
</reference>
<accession>M4VJP7</accession>
<proteinExistence type="predicted"/>
<dbReference type="KEGG" id="man:A11S_1919"/>
<dbReference type="EMBL" id="CP003538">
    <property type="protein sequence ID" value="AGH98720.1"/>
    <property type="molecule type" value="Genomic_DNA"/>
</dbReference>
<gene>
    <name evidence="1" type="ORF">A11S_1919</name>
</gene>
<evidence type="ECO:0000313" key="2">
    <source>
        <dbReference type="Proteomes" id="UP000011932"/>
    </source>
</evidence>
<organism evidence="1 2">
    <name type="scientific">Micavibrio aeruginosavorus EPB</name>
    <dbReference type="NCBI Taxonomy" id="349215"/>
    <lineage>
        <taxon>Bacteria</taxon>
        <taxon>Pseudomonadati</taxon>
        <taxon>Bdellovibrionota</taxon>
        <taxon>Bdellovibrionia</taxon>
        <taxon>Bdellovibrionales</taxon>
        <taxon>Pseudobdellovibrionaceae</taxon>
        <taxon>Micavibrio</taxon>
    </lineage>
</organism>
<dbReference type="HOGENOM" id="CLU_2650378_0_0_5"/>
<name>M4VJP7_9BACT</name>
<protein>
    <submittedName>
        <fullName evidence="1">Uncharacterized protein</fullName>
    </submittedName>
</protein>
<dbReference type="STRING" id="349215.A11S_1919"/>
<evidence type="ECO:0000313" key="1">
    <source>
        <dbReference type="EMBL" id="AGH98720.1"/>
    </source>
</evidence>